<protein>
    <submittedName>
        <fullName evidence="1">Uncharacterized protein</fullName>
    </submittedName>
</protein>
<dbReference type="EMBL" id="LR798191">
    <property type="protein sequence ID" value="CAB5079610.1"/>
    <property type="molecule type" value="Genomic_DNA"/>
</dbReference>
<name>A0A6J7VJP7_9CAUD</name>
<gene>
    <name evidence="1" type="ORF">UFOVP143_52</name>
</gene>
<accession>A0A6J7VJP7</accession>
<reference evidence="1" key="1">
    <citation type="submission" date="2020-05" db="EMBL/GenBank/DDBJ databases">
        <authorList>
            <person name="Chiriac C."/>
            <person name="Salcher M."/>
            <person name="Ghai R."/>
            <person name="Kavagutti S V."/>
        </authorList>
    </citation>
    <scope>NUCLEOTIDE SEQUENCE</scope>
</reference>
<proteinExistence type="predicted"/>
<sequence length="83" mass="9082">MADLELPELYELVFGSPAGIAVLRDLASTTGFMASLPIGTSAELLIEHNTGRRFFGRLYEILVTTERGREAMAEALRPVATQE</sequence>
<evidence type="ECO:0000313" key="1">
    <source>
        <dbReference type="EMBL" id="CAB5079610.1"/>
    </source>
</evidence>
<organism evidence="1">
    <name type="scientific">uncultured Caudovirales phage</name>
    <dbReference type="NCBI Taxonomy" id="2100421"/>
    <lineage>
        <taxon>Viruses</taxon>
        <taxon>Duplodnaviria</taxon>
        <taxon>Heunggongvirae</taxon>
        <taxon>Uroviricota</taxon>
        <taxon>Caudoviricetes</taxon>
        <taxon>Peduoviridae</taxon>
        <taxon>Maltschvirus</taxon>
        <taxon>Maltschvirus maltsch</taxon>
    </lineage>
</organism>